<feature type="region of interest" description="Disordered" evidence="1">
    <location>
        <begin position="76"/>
        <end position="95"/>
    </location>
</feature>
<keyword evidence="2" id="KW-1133">Transmembrane helix</keyword>
<evidence type="ECO:0000256" key="2">
    <source>
        <dbReference type="SAM" id="Phobius"/>
    </source>
</evidence>
<keyword evidence="4" id="KW-1185">Reference proteome</keyword>
<dbReference type="RefSeq" id="WP_067504948.1">
    <property type="nucleotide sequence ID" value="NZ_QNRE01000012.1"/>
</dbReference>
<sequence>MNRLRQLLADEPLLTRVGPAVALLVAYLLARGVIDSSTADLVVGIVGVLVGGGVMASARSKVTPWRPYDKGGILGTDPTLPWVPPRDNTEGGDRS</sequence>
<gene>
    <name evidence="3" type="ORF">DFR74_112193</name>
</gene>
<dbReference type="Proteomes" id="UP000252586">
    <property type="component" value="Unassembled WGS sequence"/>
</dbReference>
<dbReference type="AlphaFoldDB" id="A0A366DAH3"/>
<dbReference type="EMBL" id="QNRE01000012">
    <property type="protein sequence ID" value="RBO87016.1"/>
    <property type="molecule type" value="Genomic_DNA"/>
</dbReference>
<comment type="caution">
    <text evidence="3">The sequence shown here is derived from an EMBL/GenBank/DDBJ whole genome shotgun (WGS) entry which is preliminary data.</text>
</comment>
<keyword evidence="2" id="KW-0472">Membrane</keyword>
<protein>
    <submittedName>
        <fullName evidence="3">Uncharacterized protein</fullName>
    </submittedName>
</protein>
<dbReference type="STRING" id="1210090.GCA_001613185_01333"/>
<keyword evidence="2" id="KW-0812">Transmembrane</keyword>
<organism evidence="3 4">
    <name type="scientific">Nocardia puris</name>
    <dbReference type="NCBI Taxonomy" id="208602"/>
    <lineage>
        <taxon>Bacteria</taxon>
        <taxon>Bacillati</taxon>
        <taxon>Actinomycetota</taxon>
        <taxon>Actinomycetes</taxon>
        <taxon>Mycobacteriales</taxon>
        <taxon>Nocardiaceae</taxon>
        <taxon>Nocardia</taxon>
    </lineage>
</organism>
<feature type="transmembrane region" description="Helical" evidence="2">
    <location>
        <begin position="12"/>
        <end position="29"/>
    </location>
</feature>
<name>A0A366DAH3_9NOCA</name>
<evidence type="ECO:0000313" key="4">
    <source>
        <dbReference type="Proteomes" id="UP000252586"/>
    </source>
</evidence>
<proteinExistence type="predicted"/>
<evidence type="ECO:0000313" key="3">
    <source>
        <dbReference type="EMBL" id="RBO87016.1"/>
    </source>
</evidence>
<evidence type="ECO:0000256" key="1">
    <source>
        <dbReference type="SAM" id="MobiDB-lite"/>
    </source>
</evidence>
<feature type="transmembrane region" description="Helical" evidence="2">
    <location>
        <begin position="41"/>
        <end position="58"/>
    </location>
</feature>
<accession>A0A366DAH3</accession>
<reference evidence="3 4" key="1">
    <citation type="submission" date="2018-06" db="EMBL/GenBank/DDBJ databases">
        <title>Genomic Encyclopedia of Type Strains, Phase IV (KMG-IV): sequencing the most valuable type-strain genomes for metagenomic binning, comparative biology and taxonomic classification.</title>
        <authorList>
            <person name="Goeker M."/>
        </authorList>
    </citation>
    <scope>NUCLEOTIDE SEQUENCE [LARGE SCALE GENOMIC DNA]</scope>
    <source>
        <strain evidence="3 4">DSM 44599</strain>
    </source>
</reference>